<keyword evidence="1" id="KW-0812">Transmembrane</keyword>
<keyword evidence="1" id="KW-1133">Transmembrane helix</keyword>
<keyword evidence="1" id="KW-0472">Membrane</keyword>
<evidence type="ECO:0000256" key="1">
    <source>
        <dbReference type="SAM" id="Phobius"/>
    </source>
</evidence>
<sequence>MAFIAHFGFSRELLLFFMAGLLCTSSAYMGAYRIPWAPAFSFHLGNSAAGLLACGVGFR</sequence>
<evidence type="ECO:0000313" key="3">
    <source>
        <dbReference type="Proteomes" id="UP000239735"/>
    </source>
</evidence>
<proteinExistence type="predicted"/>
<evidence type="ECO:0000313" key="2">
    <source>
        <dbReference type="EMBL" id="SPE17897.1"/>
    </source>
</evidence>
<feature type="transmembrane region" description="Helical" evidence="1">
    <location>
        <begin position="39"/>
        <end position="58"/>
    </location>
</feature>
<protein>
    <submittedName>
        <fullName evidence="2">Uncharacterized protein</fullName>
    </submittedName>
</protein>
<organism evidence="2 3">
    <name type="scientific">Candidatus Sulfuritelmatomonas gaucii</name>
    <dbReference type="NCBI Taxonomy" id="2043161"/>
    <lineage>
        <taxon>Bacteria</taxon>
        <taxon>Pseudomonadati</taxon>
        <taxon>Acidobacteriota</taxon>
        <taxon>Terriglobia</taxon>
        <taxon>Terriglobales</taxon>
        <taxon>Acidobacteriaceae</taxon>
        <taxon>Candidatus Sulfuritelmatomonas</taxon>
    </lineage>
</organism>
<name>A0A2N9L3J6_9BACT</name>
<accession>A0A2N9L3J6</accession>
<dbReference type="Proteomes" id="UP000239735">
    <property type="component" value="Unassembled WGS sequence"/>
</dbReference>
<dbReference type="AlphaFoldDB" id="A0A2N9L3J6"/>
<dbReference type="EMBL" id="OKRB01000020">
    <property type="protein sequence ID" value="SPE17897.1"/>
    <property type="molecule type" value="Genomic_DNA"/>
</dbReference>
<gene>
    <name evidence="2" type="ORF">SBA5_1160002</name>
</gene>
<reference evidence="3" key="1">
    <citation type="submission" date="2018-02" db="EMBL/GenBank/DDBJ databases">
        <authorList>
            <person name="Hausmann B."/>
        </authorList>
    </citation>
    <scope>NUCLEOTIDE SEQUENCE [LARGE SCALE GENOMIC DNA]</scope>
    <source>
        <strain evidence="3">Peat soil MAG SbA5</strain>
    </source>
</reference>